<dbReference type="PANTHER" id="PTHR36109:SF2">
    <property type="entry name" value="MEMBRANE PROTEIN"/>
    <property type="match status" value="1"/>
</dbReference>
<keyword evidence="1" id="KW-1133">Transmembrane helix</keyword>
<feature type="transmembrane region" description="Helical" evidence="1">
    <location>
        <begin position="93"/>
        <end position="117"/>
    </location>
</feature>
<protein>
    <recommendedName>
        <fullName evidence="2">General stress protein 17M-like domain-containing protein</fullName>
    </recommendedName>
</protein>
<dbReference type="AlphaFoldDB" id="A0A1W1CUT5"/>
<reference evidence="3" key="1">
    <citation type="submission" date="2016-10" db="EMBL/GenBank/DDBJ databases">
        <authorList>
            <person name="de Groot N.N."/>
        </authorList>
    </citation>
    <scope>NUCLEOTIDE SEQUENCE</scope>
</reference>
<organism evidence="3">
    <name type="scientific">hydrothermal vent metagenome</name>
    <dbReference type="NCBI Taxonomy" id="652676"/>
    <lineage>
        <taxon>unclassified sequences</taxon>
        <taxon>metagenomes</taxon>
        <taxon>ecological metagenomes</taxon>
    </lineage>
</organism>
<evidence type="ECO:0000259" key="2">
    <source>
        <dbReference type="Pfam" id="PF11181"/>
    </source>
</evidence>
<name>A0A1W1CUT5_9ZZZZ</name>
<feature type="transmembrane region" description="Helical" evidence="1">
    <location>
        <begin position="56"/>
        <end position="81"/>
    </location>
</feature>
<evidence type="ECO:0000313" key="3">
    <source>
        <dbReference type="EMBL" id="SFV69475.1"/>
    </source>
</evidence>
<accession>A0A1W1CUT5</accession>
<keyword evidence="1" id="KW-0812">Transmembrane</keyword>
<dbReference type="EMBL" id="FPHL01000058">
    <property type="protein sequence ID" value="SFV69475.1"/>
    <property type="molecule type" value="Genomic_DNA"/>
</dbReference>
<evidence type="ECO:0000256" key="1">
    <source>
        <dbReference type="SAM" id="Phobius"/>
    </source>
</evidence>
<gene>
    <name evidence="3" type="ORF">MNB_SV-10-180</name>
</gene>
<feature type="domain" description="General stress protein 17M-like" evidence="2">
    <location>
        <begin position="6"/>
        <end position="68"/>
    </location>
</feature>
<dbReference type="InterPro" id="IPR025889">
    <property type="entry name" value="GSP17M-like_dom"/>
</dbReference>
<dbReference type="InterPro" id="IPR052948">
    <property type="entry name" value="Low_temp-induced_all0457"/>
</dbReference>
<dbReference type="Pfam" id="PF11181">
    <property type="entry name" value="YflT"/>
    <property type="match status" value="1"/>
</dbReference>
<sequence length="168" mass="18079">MSKSTLLAVYDSYRDVQDAIEALTKNGISKELISVVGKGNEKGMNDFEYDKDNKDILFWGELGTFWGGLFGFLAGGLFFLIPGFGPLIVTGPLTASLVGLVGGAVMGGALSALGAALTDWGFSEEEAIKYENLVKRNKFLLIVRGKAEQTRQAKGILEGLKKGTMTLY</sequence>
<proteinExistence type="predicted"/>
<keyword evidence="1" id="KW-0472">Membrane</keyword>
<dbReference type="PANTHER" id="PTHR36109">
    <property type="entry name" value="MEMBRANE PROTEIN-RELATED"/>
    <property type="match status" value="1"/>
</dbReference>